<gene>
    <name evidence="3" type="ORF">GCU54_11165</name>
</gene>
<accession>A0A6P0GHB1</accession>
<name>A0A6P0GHB1_9ACTN</name>
<evidence type="ECO:0000259" key="2">
    <source>
        <dbReference type="Pfam" id="PF13466"/>
    </source>
</evidence>
<dbReference type="InterPro" id="IPR036513">
    <property type="entry name" value="STAS_dom_sf"/>
</dbReference>
<comment type="caution">
    <text evidence="3">The sequence shown here is derived from an EMBL/GenBank/DDBJ whole genome shotgun (WGS) entry which is preliminary data.</text>
</comment>
<feature type="region of interest" description="Disordered" evidence="1">
    <location>
        <begin position="1"/>
        <end position="21"/>
    </location>
</feature>
<protein>
    <submittedName>
        <fullName evidence="3">STAS domain-containing protein</fullName>
    </submittedName>
</protein>
<dbReference type="RefSeq" id="WP_163476710.1">
    <property type="nucleotide sequence ID" value="NZ_JAAGWE010000017.1"/>
</dbReference>
<dbReference type="AlphaFoldDB" id="A0A6P0GHB1"/>
<reference evidence="3 4" key="1">
    <citation type="submission" date="2019-12" db="EMBL/GenBank/DDBJ databases">
        <title>WGS of CPCC 203550 I12A-02606.</title>
        <authorList>
            <person name="Jiang Z."/>
        </authorList>
    </citation>
    <scope>NUCLEOTIDE SEQUENCE [LARGE SCALE GENOMIC DNA]</scope>
    <source>
        <strain evidence="3 4">I12A-02606</strain>
    </source>
</reference>
<dbReference type="Pfam" id="PF13466">
    <property type="entry name" value="STAS_2"/>
    <property type="match status" value="1"/>
</dbReference>
<proteinExistence type="predicted"/>
<dbReference type="Proteomes" id="UP000471126">
    <property type="component" value="Unassembled WGS sequence"/>
</dbReference>
<evidence type="ECO:0000256" key="1">
    <source>
        <dbReference type="SAM" id="MobiDB-lite"/>
    </source>
</evidence>
<evidence type="ECO:0000313" key="4">
    <source>
        <dbReference type="Proteomes" id="UP000471126"/>
    </source>
</evidence>
<dbReference type="SUPFAM" id="SSF52091">
    <property type="entry name" value="SpoIIaa-like"/>
    <property type="match status" value="1"/>
</dbReference>
<dbReference type="Gene3D" id="3.30.750.24">
    <property type="entry name" value="STAS domain"/>
    <property type="match status" value="1"/>
</dbReference>
<evidence type="ECO:0000313" key="3">
    <source>
        <dbReference type="EMBL" id="NEM06571.1"/>
    </source>
</evidence>
<dbReference type="CDD" id="cd07043">
    <property type="entry name" value="STAS_anti-anti-sigma_factors"/>
    <property type="match status" value="1"/>
</dbReference>
<dbReference type="EMBL" id="JAAGWE010000017">
    <property type="protein sequence ID" value="NEM06571.1"/>
    <property type="molecule type" value="Genomic_DNA"/>
</dbReference>
<sequence>MSGPVTPDRPLPAPSAGARPADGGLWVEVRWSERPPVLVVHGDLDQDGAALLDAVVEHVAPGTGQPVPVDLGAVDFADTHGLQPLLRRDVVVLAASPAVHRLLRLVGAPPVRGVQPRLRHRHRPRGRAVAGVCR</sequence>
<organism evidence="3 4">
    <name type="scientific">Geodermatophilus normandii</name>
    <dbReference type="NCBI Taxonomy" id="1137989"/>
    <lineage>
        <taxon>Bacteria</taxon>
        <taxon>Bacillati</taxon>
        <taxon>Actinomycetota</taxon>
        <taxon>Actinomycetes</taxon>
        <taxon>Geodermatophilales</taxon>
        <taxon>Geodermatophilaceae</taxon>
        <taxon>Geodermatophilus</taxon>
    </lineage>
</organism>
<dbReference type="InterPro" id="IPR058548">
    <property type="entry name" value="MlaB-like_STAS"/>
</dbReference>
<feature type="domain" description="MlaB-like STAS" evidence="2">
    <location>
        <begin position="38"/>
        <end position="107"/>
    </location>
</feature>